<evidence type="ECO:0000313" key="2">
    <source>
        <dbReference type="Proteomes" id="UP000192448"/>
    </source>
</evidence>
<dbReference type="AlphaFoldDB" id="A0A1X0B4D8"/>
<name>A0A1X0B4D8_9MYCO</name>
<sequence length="423" mass="46046">MIANGRTPSRQWASGTDRMLAGARFVALFGELDVPHTSVLEEALARIAMAGPHTRVALDPHPATRLWRYAPSELVAVRELPRSVVAAGKTAVLQHIRRRPGARAALEIHASERHIALDVDHGLGDARFALELIGALFDHSGGRMSRWTTDNDTPLALLRSVIRTFGANPHWARPAVRYAAEQRFQRPADSGGADDPVPWSPSFAVRIAHIDADAEAAVHDWRSAQADTPGSAAVWLYIVRQALQAAGLSMTDRVMTAFDCRRYLARRQRANGNFIIGLEVPFASDDTLPAVSARVRDLVMAAVPLAGMAVVSARAMLPFGRGPFGPTRTYRPGAPAHVMYSDLGTVRMIDDAPWRMGGDRSLTALLDTAGPHAVTVLNSRIGDTRNISISFNDNAVESDTIDRAVRYLADPMRFLPLATQCPR</sequence>
<organism evidence="1 2">
    <name type="scientific">Mycobacterium aquaticum</name>
    <dbReference type="NCBI Taxonomy" id="1927124"/>
    <lineage>
        <taxon>Bacteria</taxon>
        <taxon>Bacillati</taxon>
        <taxon>Actinomycetota</taxon>
        <taxon>Actinomycetes</taxon>
        <taxon>Mycobacteriales</taxon>
        <taxon>Mycobacteriaceae</taxon>
        <taxon>Mycobacterium</taxon>
    </lineage>
</organism>
<evidence type="ECO:0008006" key="3">
    <source>
        <dbReference type="Google" id="ProtNLM"/>
    </source>
</evidence>
<dbReference type="RefSeq" id="WP_083162655.1">
    <property type="nucleotide sequence ID" value="NZ_MVHF01000006.1"/>
</dbReference>
<evidence type="ECO:0000313" key="1">
    <source>
        <dbReference type="EMBL" id="ORA37212.1"/>
    </source>
</evidence>
<proteinExistence type="predicted"/>
<protein>
    <recommendedName>
        <fullName evidence="3">Condensation domain-containing protein</fullName>
    </recommendedName>
</protein>
<dbReference type="EMBL" id="MVHF01000006">
    <property type="protein sequence ID" value="ORA37212.1"/>
    <property type="molecule type" value="Genomic_DNA"/>
</dbReference>
<dbReference type="Proteomes" id="UP000192448">
    <property type="component" value="Unassembled WGS sequence"/>
</dbReference>
<gene>
    <name evidence="1" type="ORF">BST13_08670</name>
</gene>
<accession>A0A1X0B4D8</accession>
<dbReference type="OrthoDB" id="5049119at2"/>
<keyword evidence="2" id="KW-1185">Reference proteome</keyword>
<dbReference type="STRING" id="1927124.BST13_08670"/>
<reference evidence="1 2" key="1">
    <citation type="submission" date="2017-02" db="EMBL/GenBank/DDBJ databases">
        <title>The new phylogeny of genus Mycobacterium.</title>
        <authorList>
            <person name="Tortoli E."/>
            <person name="Trovato A."/>
            <person name="Cirillo D.M."/>
        </authorList>
    </citation>
    <scope>NUCLEOTIDE SEQUENCE [LARGE SCALE GENOMIC DNA]</scope>
    <source>
        <strain evidence="1 2">RW6</strain>
    </source>
</reference>
<comment type="caution">
    <text evidence="1">The sequence shown here is derived from an EMBL/GenBank/DDBJ whole genome shotgun (WGS) entry which is preliminary data.</text>
</comment>